<evidence type="ECO:0000313" key="3">
    <source>
        <dbReference type="Proteomes" id="UP000464658"/>
    </source>
</evidence>
<sequence length="285" mass="32368">MEPFQNKNIRKAFQMAINPQDIVDYVTKNKEKPARAFVSPGILDSKGDDFRVAGGDLVKQDTSEAAKLLEKGLKEENYSKLPPVTLTYSTKPENKKKAEAIQQQLKEALGVDVKLANMEANVFAEDQKALKFQFSQSSFLADYADPINFLESFQTGNAMNRTGWSNDTYDQLIKKASQEADEQKRNSILHDAEALLIEEAPIIPIHFYNQVHLQKRGREGNCPPPCWVYRFEMGTSRWRVIEGNEEHGRFEQKCLSARTNPRILCQSCARCSRMSNSLRSDARPS</sequence>
<dbReference type="Pfam" id="PF00496">
    <property type="entry name" value="SBP_bac_5"/>
    <property type="match status" value="1"/>
</dbReference>
<dbReference type="GO" id="GO:0015833">
    <property type="term" value="P:peptide transport"/>
    <property type="evidence" value="ECO:0007669"/>
    <property type="project" value="TreeGrafter"/>
</dbReference>
<dbReference type="GO" id="GO:1904680">
    <property type="term" value="F:peptide transmembrane transporter activity"/>
    <property type="evidence" value="ECO:0007669"/>
    <property type="project" value="TreeGrafter"/>
</dbReference>
<proteinExistence type="predicted"/>
<dbReference type="InterPro" id="IPR039424">
    <property type="entry name" value="SBP_5"/>
</dbReference>
<accession>A0A5S9MAY7</accession>
<dbReference type="Gene3D" id="3.10.105.10">
    <property type="entry name" value="Dipeptide-binding Protein, Domain 3"/>
    <property type="match status" value="1"/>
</dbReference>
<dbReference type="PANTHER" id="PTHR30290:SF79">
    <property type="entry name" value="DIPEPTIDE-BINDING PROTEIN DPPE"/>
    <property type="match status" value="1"/>
</dbReference>
<gene>
    <name evidence="2" type="ORF">BsIDN1_23240</name>
</gene>
<evidence type="ECO:0000313" key="2">
    <source>
        <dbReference type="EMBL" id="BBP88706.1"/>
    </source>
</evidence>
<reference evidence="2 3" key="1">
    <citation type="submission" date="2019-12" db="EMBL/GenBank/DDBJ databases">
        <title>Full genome sequence of a Bacillus safensis strain isolated from commercially available natto in Indonesia.</title>
        <authorList>
            <person name="Yoshida M."/>
            <person name="Uomi M."/>
            <person name="Waturangi D."/>
            <person name="Ekaputri J.J."/>
            <person name="Setiamarga D.H.E."/>
        </authorList>
    </citation>
    <scope>NUCLEOTIDE SEQUENCE [LARGE SCALE GENOMIC DNA]</scope>
    <source>
        <strain evidence="2 3">IDN1</strain>
    </source>
</reference>
<name>A0A5S9MAY7_BACIA</name>
<dbReference type="SUPFAM" id="SSF53850">
    <property type="entry name" value="Periplasmic binding protein-like II"/>
    <property type="match status" value="1"/>
</dbReference>
<dbReference type="PANTHER" id="PTHR30290">
    <property type="entry name" value="PERIPLASMIC BINDING COMPONENT OF ABC TRANSPORTER"/>
    <property type="match status" value="1"/>
</dbReference>
<dbReference type="AlphaFoldDB" id="A0A5S9MAY7"/>
<evidence type="ECO:0000259" key="1">
    <source>
        <dbReference type="Pfam" id="PF00496"/>
    </source>
</evidence>
<feature type="domain" description="Solute-binding protein family 5" evidence="1">
    <location>
        <begin position="2"/>
        <end position="159"/>
    </location>
</feature>
<protein>
    <recommendedName>
        <fullName evidence="1">Solute-binding protein family 5 domain-containing protein</fullName>
    </recommendedName>
</protein>
<dbReference type="InterPro" id="IPR000914">
    <property type="entry name" value="SBP_5_dom"/>
</dbReference>
<organism evidence="2 3">
    <name type="scientific">Bacillus safensis</name>
    <dbReference type="NCBI Taxonomy" id="561879"/>
    <lineage>
        <taxon>Bacteria</taxon>
        <taxon>Bacillati</taxon>
        <taxon>Bacillota</taxon>
        <taxon>Bacilli</taxon>
        <taxon>Bacillales</taxon>
        <taxon>Bacillaceae</taxon>
        <taxon>Bacillus</taxon>
    </lineage>
</organism>
<dbReference type="EMBL" id="AP021906">
    <property type="protein sequence ID" value="BBP88706.1"/>
    <property type="molecule type" value="Genomic_DNA"/>
</dbReference>
<dbReference type="FunFam" id="3.10.105.10:FF:000001">
    <property type="entry name" value="Oligopeptide ABC transporter, oligopeptide-binding protein"/>
    <property type="match status" value="1"/>
</dbReference>
<dbReference type="Proteomes" id="UP000464658">
    <property type="component" value="Chromosome"/>
</dbReference>